<organism evidence="1 2">
    <name type="scientific">Aquimarina intermedia</name>
    <dbReference type="NCBI Taxonomy" id="350814"/>
    <lineage>
        <taxon>Bacteria</taxon>
        <taxon>Pseudomonadati</taxon>
        <taxon>Bacteroidota</taxon>
        <taxon>Flavobacteriia</taxon>
        <taxon>Flavobacteriales</taxon>
        <taxon>Flavobacteriaceae</taxon>
        <taxon>Aquimarina</taxon>
    </lineage>
</organism>
<gene>
    <name evidence="1" type="ORF">BD809_10974</name>
</gene>
<evidence type="ECO:0000313" key="1">
    <source>
        <dbReference type="EMBL" id="TYP71492.1"/>
    </source>
</evidence>
<proteinExistence type="predicted"/>
<evidence type="ECO:0000313" key="2">
    <source>
        <dbReference type="Proteomes" id="UP000324376"/>
    </source>
</evidence>
<keyword evidence="2" id="KW-1185">Reference proteome</keyword>
<dbReference type="OrthoDB" id="1302475at2"/>
<reference evidence="1 2" key="1">
    <citation type="submission" date="2019-07" db="EMBL/GenBank/DDBJ databases">
        <title>Genomic Encyclopedia of Archaeal and Bacterial Type Strains, Phase II (KMG-II): from individual species to whole genera.</title>
        <authorList>
            <person name="Goeker M."/>
        </authorList>
    </citation>
    <scope>NUCLEOTIDE SEQUENCE [LARGE SCALE GENOMIC DNA]</scope>
    <source>
        <strain evidence="1 2">DSM 17527</strain>
    </source>
</reference>
<accession>A0A5S5BZ59</accession>
<comment type="caution">
    <text evidence="1">The sequence shown here is derived from an EMBL/GenBank/DDBJ whole genome shotgun (WGS) entry which is preliminary data.</text>
</comment>
<dbReference type="RefSeq" id="WP_148783387.1">
    <property type="nucleotide sequence ID" value="NZ_VNHU01000009.1"/>
</dbReference>
<sequence>MAIQFFKEPTGPVIPMYNNMIYEFYSDIGDGVRATVKISSYTFEISGNKGLFHFNAKDVFNVLMNKFGFRDDIIVELPQNFVQPDFNLWNSYDINFKIFQLNGASDSLDKPCAISKAVVQLYDPTYEEAEKIRIYLPSNDTLKHATFFEGYPFDVPVYSNIARTVTVTNKKTSSSILIQLAKGVNRVFISSGPNESQGFESLMPLYLGKNELEFSFTEGSVSEKANIIIDKKPVDCGTYLKWFNASGAWSYWKFSPVYSKKVNTKILDEINNDFSNVDKTVSPTIVTGIQTKPEMSLNSGYLNVDEQRLVSDLFTSPKVFIYTNEIHQKFFEEDFKEVQVKPGSREVFNSKLETREFQVDIMLAEQYRQTYAG</sequence>
<dbReference type="Proteomes" id="UP000324376">
    <property type="component" value="Unassembled WGS sequence"/>
</dbReference>
<protein>
    <submittedName>
        <fullName evidence="1">Uncharacterized protein</fullName>
    </submittedName>
</protein>
<name>A0A5S5BZ59_9FLAO</name>
<dbReference type="AlphaFoldDB" id="A0A5S5BZ59"/>
<dbReference type="EMBL" id="VNHU01000009">
    <property type="protein sequence ID" value="TYP71492.1"/>
    <property type="molecule type" value="Genomic_DNA"/>
</dbReference>